<organism evidence="2 3">
    <name type="scientific">Apiospora phragmitis</name>
    <dbReference type="NCBI Taxonomy" id="2905665"/>
    <lineage>
        <taxon>Eukaryota</taxon>
        <taxon>Fungi</taxon>
        <taxon>Dikarya</taxon>
        <taxon>Ascomycota</taxon>
        <taxon>Pezizomycotina</taxon>
        <taxon>Sordariomycetes</taxon>
        <taxon>Xylariomycetidae</taxon>
        <taxon>Amphisphaeriales</taxon>
        <taxon>Apiosporaceae</taxon>
        <taxon>Apiospora</taxon>
    </lineage>
</organism>
<evidence type="ECO:0000256" key="1">
    <source>
        <dbReference type="SAM" id="MobiDB-lite"/>
    </source>
</evidence>
<dbReference type="PANTHER" id="PTHR15615">
    <property type="match status" value="1"/>
</dbReference>
<accession>A0ABR1TQN0</accession>
<feature type="region of interest" description="Disordered" evidence="1">
    <location>
        <begin position="128"/>
        <end position="177"/>
    </location>
</feature>
<dbReference type="PANTHER" id="PTHR15615:SF32">
    <property type="entry name" value="PROTEIN KINASE COMPLEX COMPONENT, PUTATIVE (AFU_ORTHOLOGUE AFUA_2G07660)-RELATED"/>
    <property type="match status" value="1"/>
</dbReference>
<dbReference type="GeneID" id="92094373"/>
<keyword evidence="3" id="KW-1185">Reference proteome</keyword>
<reference evidence="2 3" key="1">
    <citation type="submission" date="2023-01" db="EMBL/GenBank/DDBJ databases">
        <title>Analysis of 21 Apiospora genomes using comparative genomics revels a genus with tremendous synthesis potential of carbohydrate active enzymes and secondary metabolites.</title>
        <authorList>
            <person name="Sorensen T."/>
        </authorList>
    </citation>
    <scope>NUCLEOTIDE SEQUENCE [LARGE SCALE GENOMIC DNA]</scope>
    <source>
        <strain evidence="2 3">CBS 135458</strain>
    </source>
</reference>
<evidence type="ECO:0000313" key="3">
    <source>
        <dbReference type="Proteomes" id="UP001480595"/>
    </source>
</evidence>
<name>A0ABR1TQN0_9PEZI</name>
<dbReference type="RefSeq" id="XP_066710420.1">
    <property type="nucleotide sequence ID" value="XM_066861310.1"/>
</dbReference>
<evidence type="ECO:0000313" key="2">
    <source>
        <dbReference type="EMBL" id="KAK8048171.1"/>
    </source>
</evidence>
<gene>
    <name evidence="2" type="ORF">PG994_009901</name>
</gene>
<comment type="caution">
    <text evidence="2">The sequence shown here is derived from an EMBL/GenBank/DDBJ whole genome shotgun (WGS) entry which is preliminary data.</text>
</comment>
<dbReference type="Proteomes" id="UP001480595">
    <property type="component" value="Unassembled WGS sequence"/>
</dbReference>
<dbReference type="EMBL" id="JAQQWL010000011">
    <property type="protein sequence ID" value="KAK8048171.1"/>
    <property type="molecule type" value="Genomic_DNA"/>
</dbReference>
<feature type="compositionally biased region" description="Pro residues" evidence="1">
    <location>
        <begin position="167"/>
        <end position="177"/>
    </location>
</feature>
<proteinExistence type="predicted"/>
<dbReference type="CDD" id="cd20558">
    <property type="entry name" value="CYCLIN_ScPCL7-like"/>
    <property type="match status" value="1"/>
</dbReference>
<sequence>MCFVLLHDHDMRLNAHPKPQLSQAGDADLPPPAPIPSDDPRLIVQARTPPPLHHAPSISSQDLFKLSPIAALKLLSGGIEALVRVTGDIPPTPPPTSPTIPHMRGFAKEKADIVRVHSERSLLRLHQQAQAEEQAAAAQATAASTTSPFFPPQAQAPIDGVKLRHTPMPPPPPPTATPEPYLVIGANSQPLNLQHSAITRKFYSKAPPPISIEDYLLKNAPLLTAVYLATSLYIFRLAVDERAIPVTRRNCHRLLLAGLRVAMKALEDLSYPHAKVARVGGVSEVELARLEISFCFLAGFELVVGEETLRRHWEDLRDGQAMSSGSSSSARRGGGMTEIGRVPVLKLEHRRRGFQSTARRLRGTRKKSKEIGNLSRVMKRTSLYYYYFASGRNKYRASIRITMETVLVCWPIRQDPIFIRNTTPYCTRLRSGNGRGRRSGTEPISQGLLGGLSRAFSFA</sequence>
<dbReference type="Pfam" id="PF08613">
    <property type="entry name" value="Cyclin"/>
    <property type="match status" value="1"/>
</dbReference>
<dbReference type="Gene3D" id="1.10.472.10">
    <property type="entry name" value="Cyclin-like"/>
    <property type="match status" value="1"/>
</dbReference>
<feature type="compositionally biased region" description="Low complexity" evidence="1">
    <location>
        <begin position="128"/>
        <end position="147"/>
    </location>
</feature>
<dbReference type="InterPro" id="IPR013922">
    <property type="entry name" value="Cyclin_PHO80-like"/>
</dbReference>
<feature type="region of interest" description="Disordered" evidence="1">
    <location>
        <begin position="15"/>
        <end position="37"/>
    </location>
</feature>
<protein>
    <submittedName>
        <fullName evidence="2">Cyclin-domain-containing protein</fullName>
    </submittedName>
</protein>